<dbReference type="InterPro" id="IPR013762">
    <property type="entry name" value="Integrase-like_cat_sf"/>
</dbReference>
<keyword evidence="2" id="KW-0233">DNA recombination</keyword>
<dbReference type="InterPro" id="IPR011010">
    <property type="entry name" value="DNA_brk_join_enz"/>
</dbReference>
<dbReference type="PANTHER" id="PTHR30349">
    <property type="entry name" value="PHAGE INTEGRASE-RELATED"/>
    <property type="match status" value="1"/>
</dbReference>
<dbReference type="EMBL" id="BAQJ01000033">
    <property type="protein sequence ID" value="GBQ68112.1"/>
    <property type="molecule type" value="Genomic_DNA"/>
</dbReference>
<gene>
    <name evidence="4" type="ORF">AA0521_1158</name>
</gene>
<reference evidence="4" key="1">
    <citation type="submission" date="2013-04" db="EMBL/GenBank/DDBJ databases">
        <title>The genome sequencing project of 58 acetic acid bacteria.</title>
        <authorList>
            <person name="Okamoto-Kainuma A."/>
            <person name="Ishikawa M."/>
            <person name="Umino S."/>
            <person name="Koizumi Y."/>
            <person name="Shiwa Y."/>
            <person name="Yoshikawa H."/>
            <person name="Matsutani M."/>
            <person name="Matsushita K."/>
        </authorList>
    </citation>
    <scope>NUCLEOTIDE SEQUENCE</scope>
    <source>
        <strain evidence="4">NRIC 0521</strain>
    </source>
</reference>
<keyword evidence="5" id="KW-1185">Reference proteome</keyword>
<protein>
    <submittedName>
        <fullName evidence="4">Integrase</fullName>
    </submittedName>
</protein>
<feature type="domain" description="Tyr recombinase" evidence="3">
    <location>
        <begin position="32"/>
        <end position="204"/>
    </location>
</feature>
<dbReference type="SUPFAM" id="SSF56349">
    <property type="entry name" value="DNA breaking-rejoining enzymes"/>
    <property type="match status" value="1"/>
</dbReference>
<dbReference type="InterPro" id="IPR050090">
    <property type="entry name" value="Tyrosine_recombinase_XerCD"/>
</dbReference>
<sequence>MIVVLSSILGWGVDRDWLPFNVAYRVKKLPIGSYIAWSESQVETALTCFSEPLRRAVLLAAYTGQRRGDLIKMRWDHWSGRQLYVNQEKKRAGAKDIEVYIPIHPRLAAEMLEWKKDGCDYILENCGEKWVGVNLSKRIALQVRKFGLPAGLNMHGLRKYAAAMLAEAGCTSHQIASITGHSTLEMVEHYTKSARQKVLAREAMDKLQDNFGNHGKTTN</sequence>
<comment type="caution">
    <text evidence="4">The sequence shown here is derived from an EMBL/GenBank/DDBJ whole genome shotgun (WGS) entry which is preliminary data.</text>
</comment>
<name>A0ABQ0PGQ6_9PROT</name>
<dbReference type="Pfam" id="PF00589">
    <property type="entry name" value="Phage_integrase"/>
    <property type="match status" value="1"/>
</dbReference>
<evidence type="ECO:0000313" key="5">
    <source>
        <dbReference type="Proteomes" id="UP001061452"/>
    </source>
</evidence>
<organism evidence="4 5">
    <name type="scientific">Komagataeibacter intermedius NRIC 0521</name>
    <dbReference type="NCBI Taxonomy" id="1307934"/>
    <lineage>
        <taxon>Bacteria</taxon>
        <taxon>Pseudomonadati</taxon>
        <taxon>Pseudomonadota</taxon>
        <taxon>Alphaproteobacteria</taxon>
        <taxon>Acetobacterales</taxon>
        <taxon>Acetobacteraceae</taxon>
        <taxon>Komagataeibacter</taxon>
    </lineage>
</organism>
<evidence type="ECO:0000259" key="3">
    <source>
        <dbReference type="PROSITE" id="PS51898"/>
    </source>
</evidence>
<evidence type="ECO:0000256" key="1">
    <source>
        <dbReference type="ARBA" id="ARBA00022908"/>
    </source>
</evidence>
<evidence type="ECO:0000256" key="2">
    <source>
        <dbReference type="ARBA" id="ARBA00023172"/>
    </source>
</evidence>
<evidence type="ECO:0000313" key="4">
    <source>
        <dbReference type="EMBL" id="GBQ68112.1"/>
    </source>
</evidence>
<dbReference type="PROSITE" id="PS51898">
    <property type="entry name" value="TYR_RECOMBINASE"/>
    <property type="match status" value="1"/>
</dbReference>
<keyword evidence="1" id="KW-0229">DNA integration</keyword>
<dbReference type="PANTHER" id="PTHR30349:SF64">
    <property type="entry name" value="PROPHAGE INTEGRASE INTD-RELATED"/>
    <property type="match status" value="1"/>
</dbReference>
<accession>A0ABQ0PGQ6</accession>
<dbReference type="InterPro" id="IPR002104">
    <property type="entry name" value="Integrase_catalytic"/>
</dbReference>
<dbReference type="Gene3D" id="1.10.443.10">
    <property type="entry name" value="Intergrase catalytic core"/>
    <property type="match status" value="1"/>
</dbReference>
<dbReference type="Proteomes" id="UP001061452">
    <property type="component" value="Unassembled WGS sequence"/>
</dbReference>
<proteinExistence type="predicted"/>